<reference evidence="2 3" key="1">
    <citation type="journal article" date="2019" name="Commun. Biol.">
        <title>The bagworm genome reveals a unique fibroin gene that provides high tensile strength.</title>
        <authorList>
            <person name="Kono N."/>
            <person name="Nakamura H."/>
            <person name="Ohtoshi R."/>
            <person name="Tomita M."/>
            <person name="Numata K."/>
            <person name="Arakawa K."/>
        </authorList>
    </citation>
    <scope>NUCLEOTIDE SEQUENCE [LARGE SCALE GENOMIC DNA]</scope>
</reference>
<evidence type="ECO:0000313" key="2">
    <source>
        <dbReference type="EMBL" id="GBP43407.1"/>
    </source>
</evidence>
<gene>
    <name evidence="2" type="ORF">EVAR_33935_1</name>
</gene>
<evidence type="ECO:0000313" key="3">
    <source>
        <dbReference type="Proteomes" id="UP000299102"/>
    </source>
</evidence>
<dbReference type="AlphaFoldDB" id="A0A4C1VZZ5"/>
<name>A0A4C1VZZ5_EUMVA</name>
<dbReference type="Proteomes" id="UP000299102">
    <property type="component" value="Unassembled WGS sequence"/>
</dbReference>
<protein>
    <submittedName>
        <fullName evidence="2">Uncharacterized protein</fullName>
    </submittedName>
</protein>
<evidence type="ECO:0000256" key="1">
    <source>
        <dbReference type="SAM" id="MobiDB-lite"/>
    </source>
</evidence>
<comment type="caution">
    <text evidence="2">The sequence shown here is derived from an EMBL/GenBank/DDBJ whole genome shotgun (WGS) entry which is preliminary data.</text>
</comment>
<proteinExistence type="predicted"/>
<dbReference type="EMBL" id="BGZK01000435">
    <property type="protein sequence ID" value="GBP43407.1"/>
    <property type="molecule type" value="Genomic_DNA"/>
</dbReference>
<organism evidence="2 3">
    <name type="scientific">Eumeta variegata</name>
    <name type="common">Bagworm moth</name>
    <name type="synonym">Eumeta japonica</name>
    <dbReference type="NCBI Taxonomy" id="151549"/>
    <lineage>
        <taxon>Eukaryota</taxon>
        <taxon>Metazoa</taxon>
        <taxon>Ecdysozoa</taxon>
        <taxon>Arthropoda</taxon>
        <taxon>Hexapoda</taxon>
        <taxon>Insecta</taxon>
        <taxon>Pterygota</taxon>
        <taxon>Neoptera</taxon>
        <taxon>Endopterygota</taxon>
        <taxon>Lepidoptera</taxon>
        <taxon>Glossata</taxon>
        <taxon>Ditrysia</taxon>
        <taxon>Tineoidea</taxon>
        <taxon>Psychidae</taxon>
        <taxon>Oiketicinae</taxon>
        <taxon>Eumeta</taxon>
    </lineage>
</organism>
<accession>A0A4C1VZZ5</accession>
<sequence length="117" mass="12517">MPAPRDARRPAGCFPTFRFLPPVDSGRQLEVVALTPKPLRGSLDTRGCPRGVRLLSVSPSNLIAIGTFLPPVFHVWYYPSLLSADPSAPGPRGANNAPSPRPGGGGAMTYGAQRRRR</sequence>
<feature type="region of interest" description="Disordered" evidence="1">
    <location>
        <begin position="87"/>
        <end position="117"/>
    </location>
</feature>
<keyword evidence="3" id="KW-1185">Reference proteome</keyword>